<dbReference type="Gene3D" id="2.70.98.40">
    <property type="entry name" value="Glycoside hydrolase, family 65, N-terminal domain"/>
    <property type="match status" value="1"/>
</dbReference>
<evidence type="ECO:0000259" key="3">
    <source>
        <dbReference type="Pfam" id="PF03636"/>
    </source>
</evidence>
<comment type="caution">
    <text evidence="4">The sequence shown here is derived from an EMBL/GenBank/DDBJ whole genome shotgun (WGS) entry which is preliminary data.</text>
</comment>
<dbReference type="InterPro" id="IPR005196">
    <property type="entry name" value="Glyco_hydro_65_N"/>
</dbReference>
<dbReference type="RefSeq" id="WP_057705753.1">
    <property type="nucleotide sequence ID" value="NZ_JQCL01000035.1"/>
</dbReference>
<dbReference type="Pfam" id="PF03636">
    <property type="entry name" value="Glyco_hydro_65N"/>
    <property type="match status" value="1"/>
</dbReference>
<dbReference type="Proteomes" id="UP000051783">
    <property type="component" value="Unassembled WGS sequence"/>
</dbReference>
<sequence>MQLIRLRIENDAMDITYHSDADQPETAHYLIAYNPEQSIGENLENIKVRLAGLHFDAAILDNGLDYPFSDTIVGVNYDRIDVGLALTNLLNIPVVSATTVRKIGLDKAIQQKVHYLQWHLDYYGQYHGVRNNGQEAMLTVGNGYFGVRGAFLESHADKDNYPGTYVAGVFDTETTKIHDHDVTNEDLVNLPNAQFMTFGVDHQPPFTLNQHELQDVYRSLNLKTGLLTTTKIIQLASGHQLQVVSKKIANMKDWHRYSIRYQVTPLNFSGSLQIYSEIDGSVVNSNVSRYNVFDQQHLHTLGIESHANTVYLSGETRSSHVNYTLGAQLTSPDVASPQDFKSSEEPQGVRQSVSLHVQAGQTYTFDKNVVIATSNAQDDPQLSRVSAELNQSSFDNTVKASTTYWDQTWQDADIRIHGDITSQRMVRVNIYHSFVSAAAVESGQLDASVGARGLHGEAYRGHVFWDEMFILPFYTLHRPELAKQLLLYRYRRLPAARKNAQAEGFSGAMYPWQSAHKGDEQAQFTHLNPLTEKWDPDNSRLQRHVSLDIAYNVWFYYHTTHDKKFLRHYGMEMLLSVAAFWISKATYDPQTDRYSISGIMGPDEFHENYPNSAETGLTNNAYTNIMVVWLFNTISKLRTILDDDDYQKAAKAADFSQELATKMDAIGHKLTLEINQSGIIAQFDGYFNLPTLDFRKYRQKYGNISRMDRILKGEDKTPDAYQVAKQADALMAFYNFDVTTVQDLIKKMGYKLPKEYLTHNIQFYLARTTHGSTLSRIVYAVLNQLDENYDDAWQLFSEALVSDYYDIQGGTTAEGIHLGVMCATLNLTTRNFGGVSPFGSDLKVEPELPDQWHGLKFKHCFQGVHYTFKISHTKVCVIADQACEIQIAGKKYQLKSKKPLTVAYVNH</sequence>
<evidence type="ECO:0000313" key="4">
    <source>
        <dbReference type="EMBL" id="KRO13845.1"/>
    </source>
</evidence>
<feature type="domain" description="Glycoside hydrolase family 65 N-terminal" evidence="3">
    <location>
        <begin position="126"/>
        <end position="374"/>
    </location>
</feature>
<evidence type="ECO:0000259" key="2">
    <source>
        <dbReference type="Pfam" id="PF03633"/>
    </source>
</evidence>
<dbReference type="OrthoDB" id="9758855at2"/>
<dbReference type="InterPro" id="IPR011013">
    <property type="entry name" value="Gal_mutarotase_sf_dom"/>
</dbReference>
<dbReference type="Gene3D" id="1.50.10.10">
    <property type="match status" value="1"/>
</dbReference>
<dbReference type="AlphaFoldDB" id="A0A0R2MJG7"/>
<dbReference type="PANTHER" id="PTHR11051">
    <property type="entry name" value="GLYCOSYL HYDROLASE-RELATED"/>
    <property type="match status" value="1"/>
</dbReference>
<dbReference type="GO" id="GO:0004553">
    <property type="term" value="F:hydrolase activity, hydrolyzing O-glycosyl compounds"/>
    <property type="evidence" value="ECO:0007669"/>
    <property type="project" value="TreeGrafter"/>
</dbReference>
<dbReference type="InterPro" id="IPR012341">
    <property type="entry name" value="6hp_glycosidase-like_sf"/>
</dbReference>
<accession>A0A0R2MJG7</accession>
<dbReference type="InterPro" id="IPR005194">
    <property type="entry name" value="Glyco_hydro_65_C"/>
</dbReference>
<dbReference type="GO" id="GO:0030246">
    <property type="term" value="F:carbohydrate binding"/>
    <property type="evidence" value="ECO:0007669"/>
    <property type="project" value="InterPro"/>
</dbReference>
<gene>
    <name evidence="4" type="ORF">IV64_GL001983</name>
</gene>
<dbReference type="Gene3D" id="2.60.420.10">
    <property type="entry name" value="Maltose phosphorylase, domain 3"/>
    <property type="match status" value="1"/>
</dbReference>
<feature type="domain" description="Glycoside hydrolase family 65 C-terminal" evidence="2">
    <location>
        <begin position="840"/>
        <end position="894"/>
    </location>
</feature>
<dbReference type="Pfam" id="PF03633">
    <property type="entry name" value="Glyco_hydro_65C"/>
    <property type="match status" value="1"/>
</dbReference>
<dbReference type="InterPro" id="IPR037018">
    <property type="entry name" value="GH65_N"/>
</dbReference>
<keyword evidence="5" id="KW-1185">Reference proteome</keyword>
<dbReference type="InterPro" id="IPR008928">
    <property type="entry name" value="6-hairpin_glycosidase_sf"/>
</dbReference>
<dbReference type="GO" id="GO:0016757">
    <property type="term" value="F:glycosyltransferase activity"/>
    <property type="evidence" value="ECO:0007669"/>
    <property type="project" value="UniProtKB-ARBA"/>
</dbReference>
<dbReference type="Pfam" id="PF03632">
    <property type="entry name" value="Glyco_hydro_65m"/>
    <property type="match status" value="1"/>
</dbReference>
<dbReference type="SUPFAM" id="SSF48208">
    <property type="entry name" value="Six-hairpin glycosidases"/>
    <property type="match status" value="1"/>
</dbReference>
<dbReference type="STRING" id="942150.IV64_GL001983"/>
<dbReference type="GO" id="GO:0005975">
    <property type="term" value="P:carbohydrate metabolic process"/>
    <property type="evidence" value="ECO:0007669"/>
    <property type="project" value="InterPro"/>
</dbReference>
<organism evidence="4 5">
    <name type="scientific">Lactiplantibacillus xiangfangensis</name>
    <dbReference type="NCBI Taxonomy" id="942150"/>
    <lineage>
        <taxon>Bacteria</taxon>
        <taxon>Bacillati</taxon>
        <taxon>Bacillota</taxon>
        <taxon>Bacilli</taxon>
        <taxon>Lactobacillales</taxon>
        <taxon>Lactobacillaceae</taxon>
        <taxon>Lactiplantibacillus</taxon>
    </lineage>
</organism>
<reference evidence="4 5" key="1">
    <citation type="journal article" date="2015" name="Genome Announc.">
        <title>Expanding the biotechnology potential of lactobacilli through comparative genomics of 213 strains and associated genera.</title>
        <authorList>
            <person name="Sun Z."/>
            <person name="Harris H.M."/>
            <person name="McCann A."/>
            <person name="Guo C."/>
            <person name="Argimon S."/>
            <person name="Zhang W."/>
            <person name="Yang X."/>
            <person name="Jeffery I.B."/>
            <person name="Cooney J.C."/>
            <person name="Kagawa T.F."/>
            <person name="Liu W."/>
            <person name="Song Y."/>
            <person name="Salvetti E."/>
            <person name="Wrobel A."/>
            <person name="Rasinkangas P."/>
            <person name="Parkhill J."/>
            <person name="Rea M.C."/>
            <person name="O'Sullivan O."/>
            <person name="Ritari J."/>
            <person name="Douillard F.P."/>
            <person name="Paul Ross R."/>
            <person name="Yang R."/>
            <person name="Briner A.E."/>
            <person name="Felis G.E."/>
            <person name="de Vos W.M."/>
            <person name="Barrangou R."/>
            <person name="Klaenhammer T.R."/>
            <person name="Caufield P.W."/>
            <person name="Cui Y."/>
            <person name="Zhang H."/>
            <person name="O'Toole P.W."/>
        </authorList>
    </citation>
    <scope>NUCLEOTIDE SEQUENCE [LARGE SCALE GENOMIC DNA]</scope>
    <source>
        <strain evidence="4 5">LMG 26013</strain>
    </source>
</reference>
<dbReference type="PANTHER" id="PTHR11051:SF8">
    <property type="entry name" value="PROTEIN-GLUCOSYLGALACTOSYLHYDROXYLYSINE GLUCOSIDASE"/>
    <property type="match status" value="1"/>
</dbReference>
<evidence type="ECO:0000259" key="1">
    <source>
        <dbReference type="Pfam" id="PF03632"/>
    </source>
</evidence>
<feature type="domain" description="Glycoside hydrolase family 65 central catalytic" evidence="1">
    <location>
        <begin position="427"/>
        <end position="825"/>
    </location>
</feature>
<evidence type="ECO:0000313" key="5">
    <source>
        <dbReference type="Proteomes" id="UP000051783"/>
    </source>
</evidence>
<dbReference type="InterPro" id="IPR005195">
    <property type="entry name" value="Glyco_hydro_65_M"/>
</dbReference>
<protein>
    <submittedName>
        <fullName evidence="4">Maltose phosphorylase</fullName>
    </submittedName>
</protein>
<name>A0A0R2MJG7_9LACO</name>
<dbReference type="SUPFAM" id="SSF74650">
    <property type="entry name" value="Galactose mutarotase-like"/>
    <property type="match status" value="1"/>
</dbReference>
<proteinExistence type="predicted"/>
<dbReference type="EMBL" id="JQCL01000035">
    <property type="protein sequence ID" value="KRO13845.1"/>
    <property type="molecule type" value="Genomic_DNA"/>
</dbReference>
<dbReference type="PATRIC" id="fig|942150.3.peg.2059"/>